<name>A0AAW0B6I8_9AGAR</name>
<keyword evidence="3" id="KW-1185">Reference proteome</keyword>
<feature type="region of interest" description="Disordered" evidence="1">
    <location>
        <begin position="376"/>
        <end position="397"/>
    </location>
</feature>
<dbReference type="EMBL" id="JAYKXP010000173">
    <property type="protein sequence ID" value="KAK7021279.1"/>
    <property type="molecule type" value="Genomic_DNA"/>
</dbReference>
<comment type="caution">
    <text evidence="2">The sequence shown here is derived from an EMBL/GenBank/DDBJ whole genome shotgun (WGS) entry which is preliminary data.</text>
</comment>
<organism evidence="2 3">
    <name type="scientific">Paramarasmius palmivorus</name>
    <dbReference type="NCBI Taxonomy" id="297713"/>
    <lineage>
        <taxon>Eukaryota</taxon>
        <taxon>Fungi</taxon>
        <taxon>Dikarya</taxon>
        <taxon>Basidiomycota</taxon>
        <taxon>Agaricomycotina</taxon>
        <taxon>Agaricomycetes</taxon>
        <taxon>Agaricomycetidae</taxon>
        <taxon>Agaricales</taxon>
        <taxon>Marasmiineae</taxon>
        <taxon>Marasmiaceae</taxon>
        <taxon>Paramarasmius</taxon>
    </lineage>
</organism>
<reference evidence="2 3" key="1">
    <citation type="submission" date="2024-01" db="EMBL/GenBank/DDBJ databases">
        <title>A draft genome for a cacao thread blight-causing isolate of Paramarasmius palmivorus.</title>
        <authorList>
            <person name="Baruah I.K."/>
            <person name="Bukari Y."/>
            <person name="Amoako-Attah I."/>
            <person name="Meinhardt L.W."/>
            <person name="Bailey B.A."/>
            <person name="Cohen S.P."/>
        </authorList>
    </citation>
    <scope>NUCLEOTIDE SEQUENCE [LARGE SCALE GENOMIC DNA]</scope>
    <source>
        <strain evidence="2 3">GH-12</strain>
    </source>
</reference>
<proteinExistence type="predicted"/>
<sequence length="496" mass="56268">MVQYNVAGAHEKELRWNIQAATIHEAATKFEGIQYDPIKGVDIYNGTLNRWAWRMVEPPEPTTFKKQFVKGLPERIVNKLIDLGVAPEHSKVPQMILAIRTLENRDALKRHHHMLRETKSSKRGRSQERQMRHTSSNHRERSEKRSGHSPARKIDNRRYKLVKINKRPHSRLPLDNHAPNSSNAKAGPSNPAPAKASTKDEKKPSKTLLCWGCGQPGHVKTDPKCPQYGRPSMYRIADDDSDSAEISGNKSEPEKSVDDNESQQEHSETSSSEGEYILEQYEDYGGSMNIEGELFYAIDDPEYHYDTGESDQEPRTNRGNTHIIEIEQEYNPLEDCGPYIIIEDDIDISIFPRIDLDQYRFEDALNAINTSNAPEASTTNVKLRRSSRKIQRPNRGGAAERRPLVALVKLNGQWALTMFDSGCTLECLSPNFARLTNTKVYPLAEQHSLQLGTVGSRAKFNYGSTVDVEYETIKSTQVYFDIVNIVVYAIVEPTSE</sequence>
<evidence type="ECO:0008006" key="4">
    <source>
        <dbReference type="Google" id="ProtNLM"/>
    </source>
</evidence>
<protein>
    <recommendedName>
        <fullName evidence="4">Polyprotein</fullName>
    </recommendedName>
</protein>
<feature type="compositionally biased region" description="Basic residues" evidence="1">
    <location>
        <begin position="382"/>
        <end position="392"/>
    </location>
</feature>
<feature type="region of interest" description="Disordered" evidence="1">
    <location>
        <begin position="114"/>
        <end position="275"/>
    </location>
</feature>
<dbReference type="Proteomes" id="UP001383192">
    <property type="component" value="Unassembled WGS sequence"/>
</dbReference>
<evidence type="ECO:0000313" key="2">
    <source>
        <dbReference type="EMBL" id="KAK7021279.1"/>
    </source>
</evidence>
<accession>A0AAW0B6I8</accession>
<evidence type="ECO:0000313" key="3">
    <source>
        <dbReference type="Proteomes" id="UP001383192"/>
    </source>
</evidence>
<dbReference type="AlphaFoldDB" id="A0AAW0B6I8"/>
<feature type="compositionally biased region" description="Basic and acidic residues" evidence="1">
    <location>
        <begin position="115"/>
        <end position="158"/>
    </location>
</feature>
<evidence type="ECO:0000256" key="1">
    <source>
        <dbReference type="SAM" id="MobiDB-lite"/>
    </source>
</evidence>
<gene>
    <name evidence="2" type="ORF">VNI00_017454</name>
</gene>
<feature type="compositionally biased region" description="Basic residues" evidence="1">
    <location>
        <begin position="159"/>
        <end position="170"/>
    </location>
</feature>
<feature type="compositionally biased region" description="Basic and acidic residues" evidence="1">
    <location>
        <begin position="251"/>
        <end position="268"/>
    </location>
</feature>